<accession>A0A0C9UJH1</accession>
<dbReference type="OrthoDB" id="2924458at2759"/>
<organism evidence="1 2">
    <name type="scientific">Sphaerobolus stellatus (strain SS14)</name>
    <dbReference type="NCBI Taxonomy" id="990650"/>
    <lineage>
        <taxon>Eukaryota</taxon>
        <taxon>Fungi</taxon>
        <taxon>Dikarya</taxon>
        <taxon>Basidiomycota</taxon>
        <taxon>Agaricomycotina</taxon>
        <taxon>Agaricomycetes</taxon>
        <taxon>Phallomycetidae</taxon>
        <taxon>Geastrales</taxon>
        <taxon>Sphaerobolaceae</taxon>
        <taxon>Sphaerobolus</taxon>
    </lineage>
</organism>
<proteinExistence type="predicted"/>
<dbReference type="InterPro" id="IPR011009">
    <property type="entry name" value="Kinase-like_dom_sf"/>
</dbReference>
<evidence type="ECO:0000313" key="1">
    <source>
        <dbReference type="EMBL" id="KIJ43208.1"/>
    </source>
</evidence>
<gene>
    <name evidence="1" type="ORF">M422DRAFT_30936</name>
</gene>
<dbReference type="AlphaFoldDB" id="A0A0C9UJH1"/>
<dbReference type="SUPFAM" id="SSF56112">
    <property type="entry name" value="Protein kinase-like (PK-like)"/>
    <property type="match status" value="1"/>
</dbReference>
<dbReference type="HOGENOM" id="CLU_2819714_0_0_1"/>
<evidence type="ECO:0000313" key="2">
    <source>
        <dbReference type="Proteomes" id="UP000054279"/>
    </source>
</evidence>
<sequence>MPDSGSQRSAAVRIYKGDQWGQTLKAELQILSTIRHLNVIQLIGLCRSKRLPALVFDGRQFFPSLFQ</sequence>
<keyword evidence="2" id="KW-1185">Reference proteome</keyword>
<dbReference type="Proteomes" id="UP000054279">
    <property type="component" value="Unassembled WGS sequence"/>
</dbReference>
<reference evidence="1 2" key="1">
    <citation type="submission" date="2014-06" db="EMBL/GenBank/DDBJ databases">
        <title>Evolutionary Origins and Diversification of the Mycorrhizal Mutualists.</title>
        <authorList>
            <consortium name="DOE Joint Genome Institute"/>
            <consortium name="Mycorrhizal Genomics Consortium"/>
            <person name="Kohler A."/>
            <person name="Kuo A."/>
            <person name="Nagy L.G."/>
            <person name="Floudas D."/>
            <person name="Copeland A."/>
            <person name="Barry K.W."/>
            <person name="Cichocki N."/>
            <person name="Veneault-Fourrey C."/>
            <person name="LaButti K."/>
            <person name="Lindquist E.A."/>
            <person name="Lipzen A."/>
            <person name="Lundell T."/>
            <person name="Morin E."/>
            <person name="Murat C."/>
            <person name="Riley R."/>
            <person name="Ohm R."/>
            <person name="Sun H."/>
            <person name="Tunlid A."/>
            <person name="Henrissat B."/>
            <person name="Grigoriev I.V."/>
            <person name="Hibbett D.S."/>
            <person name="Martin F."/>
        </authorList>
    </citation>
    <scope>NUCLEOTIDE SEQUENCE [LARGE SCALE GENOMIC DNA]</scope>
    <source>
        <strain evidence="1 2">SS14</strain>
    </source>
</reference>
<dbReference type="EMBL" id="KN837124">
    <property type="protein sequence ID" value="KIJ43208.1"/>
    <property type="molecule type" value="Genomic_DNA"/>
</dbReference>
<protein>
    <recommendedName>
        <fullName evidence="3">Protein kinase domain-containing protein</fullName>
    </recommendedName>
</protein>
<evidence type="ECO:0008006" key="3">
    <source>
        <dbReference type="Google" id="ProtNLM"/>
    </source>
</evidence>
<dbReference type="Gene3D" id="3.30.200.20">
    <property type="entry name" value="Phosphorylase Kinase, domain 1"/>
    <property type="match status" value="1"/>
</dbReference>
<name>A0A0C9UJH1_SPHS4</name>